<dbReference type="Proteomes" id="UP000198940">
    <property type="component" value="Unassembled WGS sequence"/>
</dbReference>
<keyword evidence="5" id="KW-1185">Reference proteome</keyword>
<gene>
    <name evidence="2" type="ORF">SAMN04487891_102271</name>
    <name evidence="3" type="ORF">SAMN05216293_0950</name>
</gene>
<keyword evidence="1" id="KW-1133">Transmembrane helix</keyword>
<organism evidence="3 4">
    <name type="scientific">Flagellimonas taeanensis</name>
    <dbReference type="NCBI Taxonomy" id="1005926"/>
    <lineage>
        <taxon>Bacteria</taxon>
        <taxon>Pseudomonadati</taxon>
        <taxon>Bacteroidota</taxon>
        <taxon>Flavobacteriia</taxon>
        <taxon>Flavobacteriales</taxon>
        <taxon>Flavobacteriaceae</taxon>
        <taxon>Flagellimonas</taxon>
    </lineage>
</organism>
<keyword evidence="1" id="KW-0812">Transmembrane</keyword>
<comment type="caution">
    <text evidence="3">The sequence shown here is derived from an EMBL/GenBank/DDBJ whole genome shotgun (WGS) entry which is preliminary data.</text>
</comment>
<keyword evidence="1" id="KW-0472">Membrane</keyword>
<accession>A0A1M6S1B2</accession>
<reference evidence="3 4" key="1">
    <citation type="submission" date="2016-11" db="EMBL/GenBank/DDBJ databases">
        <authorList>
            <person name="Varghese N."/>
            <person name="Submissions S."/>
        </authorList>
    </citation>
    <scope>NUCLEOTIDE SEQUENCE [LARGE SCALE GENOMIC DNA]</scope>
    <source>
        <strain evidence="3 4">CGMCC 1.12174</strain>
        <strain evidence="2 5">DSM 26351</strain>
    </source>
</reference>
<proteinExistence type="predicted"/>
<sequence>MRKTQRCKIGCFLLIFNKKILPIFTDRIHFEQIMIFYSSNIRFKWTVILSLVALLYGQISWAALIKSSPVS</sequence>
<protein>
    <submittedName>
        <fullName evidence="3">Uncharacterized protein</fullName>
    </submittedName>
</protein>
<evidence type="ECO:0000313" key="2">
    <source>
        <dbReference type="EMBL" id="SFB77426.1"/>
    </source>
</evidence>
<dbReference type="Proteomes" id="UP000184031">
    <property type="component" value="Unassembled WGS sequence"/>
</dbReference>
<dbReference type="EMBL" id="FOKU01000002">
    <property type="protein sequence ID" value="SFB77426.1"/>
    <property type="molecule type" value="Genomic_DNA"/>
</dbReference>
<evidence type="ECO:0000313" key="3">
    <source>
        <dbReference type="EMBL" id="SHK38463.1"/>
    </source>
</evidence>
<evidence type="ECO:0000313" key="5">
    <source>
        <dbReference type="Proteomes" id="UP000198940"/>
    </source>
</evidence>
<dbReference type="STRING" id="1055723.SAMN05216293_0950"/>
<name>A0A1M6S1B2_9FLAO</name>
<evidence type="ECO:0000256" key="1">
    <source>
        <dbReference type="SAM" id="Phobius"/>
    </source>
</evidence>
<dbReference type="EMBL" id="FRAT01000002">
    <property type="protein sequence ID" value="SHK38463.1"/>
    <property type="molecule type" value="Genomic_DNA"/>
</dbReference>
<dbReference type="AlphaFoldDB" id="A0A1M6S1B2"/>
<evidence type="ECO:0000313" key="4">
    <source>
        <dbReference type="Proteomes" id="UP000184031"/>
    </source>
</evidence>
<feature type="transmembrane region" description="Helical" evidence="1">
    <location>
        <begin position="43"/>
        <end position="65"/>
    </location>
</feature>